<keyword evidence="2" id="KW-1185">Reference proteome</keyword>
<evidence type="ECO:0000313" key="2">
    <source>
        <dbReference type="Proteomes" id="UP000544122"/>
    </source>
</evidence>
<dbReference type="AlphaFoldDB" id="A0A7Y4GXP8"/>
<gene>
    <name evidence="1" type="ORF">HCN58_30850</name>
</gene>
<comment type="caution">
    <text evidence="1">The sequence shown here is derived from an EMBL/GenBank/DDBJ whole genome shotgun (WGS) entry which is preliminary data.</text>
</comment>
<evidence type="ECO:0000313" key="1">
    <source>
        <dbReference type="EMBL" id="NOJ43899.1"/>
    </source>
</evidence>
<organism evidence="1 2">
    <name type="scientific">Bradyrhizobium australiense</name>
    <dbReference type="NCBI Taxonomy" id="2721161"/>
    <lineage>
        <taxon>Bacteria</taxon>
        <taxon>Pseudomonadati</taxon>
        <taxon>Pseudomonadota</taxon>
        <taxon>Alphaproteobacteria</taxon>
        <taxon>Hyphomicrobiales</taxon>
        <taxon>Nitrobacteraceae</taxon>
        <taxon>Bradyrhizobium</taxon>
    </lineage>
</organism>
<name>A0A7Y4GXP8_9BRAD</name>
<proteinExistence type="predicted"/>
<dbReference type="RefSeq" id="WP_171583093.1">
    <property type="nucleotide sequence ID" value="NZ_JAAVLX010000012.1"/>
</dbReference>
<accession>A0A7Y4GXP8</accession>
<dbReference type="EMBL" id="JAAVLX010000012">
    <property type="protein sequence ID" value="NOJ43899.1"/>
    <property type="molecule type" value="Genomic_DNA"/>
</dbReference>
<protein>
    <submittedName>
        <fullName evidence="1">Uncharacterized protein</fullName>
    </submittedName>
</protein>
<reference evidence="1 2" key="1">
    <citation type="submission" date="2020-03" db="EMBL/GenBank/DDBJ databases">
        <title>Bradyrhizobium diversity isolated from nodules of Indigofera sp.</title>
        <authorList>
            <person name="Klepa M."/>
            <person name="Helene L."/>
            <person name="Hungria M."/>
        </authorList>
    </citation>
    <scope>NUCLEOTIDE SEQUENCE [LARGE SCALE GENOMIC DNA]</scope>
    <source>
        <strain evidence="1 2">WSM 1791</strain>
    </source>
</reference>
<sequence>MPASGRAVLNPRSVVLFSAQIPGSWYGDKIAQRIKVDWAAEAPKELWRQLLLATIGATQEIAEYLGAAM</sequence>
<dbReference type="Proteomes" id="UP000544122">
    <property type="component" value="Unassembled WGS sequence"/>
</dbReference>